<dbReference type="GeneID" id="55822614"/>
<organism evidence="2 3">
    <name type="scientific">Methanolobus zinderi</name>
    <dbReference type="NCBI Taxonomy" id="536044"/>
    <lineage>
        <taxon>Archaea</taxon>
        <taxon>Methanobacteriati</taxon>
        <taxon>Methanobacteriota</taxon>
        <taxon>Stenosarchaea group</taxon>
        <taxon>Methanomicrobia</taxon>
        <taxon>Methanosarcinales</taxon>
        <taxon>Methanosarcinaceae</taxon>
        <taxon>Methanolobus</taxon>
    </lineage>
</organism>
<sequence>MATFPTENKKSNQTKERVNMKKVPVRERFLHFLTILIVSTLLGYLYDDLINGIFVGTLIGIGFIVIGEGMIGERQNKK</sequence>
<feature type="transmembrane region" description="Helical" evidence="1">
    <location>
        <begin position="29"/>
        <end position="46"/>
    </location>
</feature>
<evidence type="ECO:0000313" key="2">
    <source>
        <dbReference type="EMBL" id="QLC51077.1"/>
    </source>
</evidence>
<dbReference type="AlphaFoldDB" id="A0A7D5EA90"/>
<dbReference type="KEGG" id="mzi:HWN40_13025"/>
<dbReference type="EMBL" id="CP058215">
    <property type="protein sequence ID" value="QLC51077.1"/>
    <property type="molecule type" value="Genomic_DNA"/>
</dbReference>
<evidence type="ECO:0000313" key="3">
    <source>
        <dbReference type="Proteomes" id="UP000509594"/>
    </source>
</evidence>
<keyword evidence="1" id="KW-0812">Transmembrane</keyword>
<proteinExistence type="predicted"/>
<protein>
    <submittedName>
        <fullName evidence="2">Uncharacterized protein</fullName>
    </submittedName>
</protein>
<dbReference type="Proteomes" id="UP000509594">
    <property type="component" value="Chromosome"/>
</dbReference>
<dbReference type="RefSeq" id="WP_176966132.1">
    <property type="nucleotide sequence ID" value="NZ_CP058215.1"/>
</dbReference>
<evidence type="ECO:0000256" key="1">
    <source>
        <dbReference type="SAM" id="Phobius"/>
    </source>
</evidence>
<reference evidence="2 3" key="1">
    <citation type="submission" date="2020-06" db="EMBL/GenBank/DDBJ databases">
        <title>Methanolobus halotolerans sp. nov., isolated from a saline lake Tus in Siberia.</title>
        <authorList>
            <person name="Shen Y."/>
            <person name="Chen S.-C."/>
            <person name="Lai M.-C."/>
            <person name="Huang H.-H."/>
            <person name="Chiu H.-H."/>
            <person name="Tang S.-L."/>
            <person name="Rogozin D.Y."/>
            <person name="Degermendzhy A.G."/>
        </authorList>
    </citation>
    <scope>NUCLEOTIDE SEQUENCE [LARGE SCALE GENOMIC DNA]</scope>
    <source>
        <strain evidence="2 3">DSM 21339</strain>
    </source>
</reference>
<name>A0A7D5EA90_9EURY</name>
<feature type="transmembrane region" description="Helical" evidence="1">
    <location>
        <begin position="52"/>
        <end position="71"/>
    </location>
</feature>
<gene>
    <name evidence="2" type="ORF">HWN40_13025</name>
</gene>
<keyword evidence="3" id="KW-1185">Reference proteome</keyword>
<keyword evidence="1" id="KW-0472">Membrane</keyword>
<accession>A0A7D5EA90</accession>
<keyword evidence="1" id="KW-1133">Transmembrane helix</keyword>